<dbReference type="Proteomes" id="UP000749559">
    <property type="component" value="Unassembled WGS sequence"/>
</dbReference>
<organism evidence="1 2">
    <name type="scientific">Owenia fusiformis</name>
    <name type="common">Polychaete worm</name>
    <dbReference type="NCBI Taxonomy" id="6347"/>
    <lineage>
        <taxon>Eukaryota</taxon>
        <taxon>Metazoa</taxon>
        <taxon>Spiralia</taxon>
        <taxon>Lophotrochozoa</taxon>
        <taxon>Annelida</taxon>
        <taxon>Polychaeta</taxon>
        <taxon>Sedentaria</taxon>
        <taxon>Canalipalpata</taxon>
        <taxon>Sabellida</taxon>
        <taxon>Oweniida</taxon>
        <taxon>Oweniidae</taxon>
        <taxon>Owenia</taxon>
    </lineage>
</organism>
<protein>
    <submittedName>
        <fullName evidence="1">Uncharacterized protein</fullName>
    </submittedName>
</protein>
<proteinExistence type="predicted"/>
<dbReference type="AlphaFoldDB" id="A0A8J1UYK2"/>
<comment type="caution">
    <text evidence="1">The sequence shown here is derived from an EMBL/GenBank/DDBJ whole genome shotgun (WGS) entry which is preliminary data.</text>
</comment>
<dbReference type="EMBL" id="CAIIXF020000012">
    <property type="protein sequence ID" value="CAH1800364.1"/>
    <property type="molecule type" value="Genomic_DNA"/>
</dbReference>
<evidence type="ECO:0000313" key="1">
    <source>
        <dbReference type="EMBL" id="CAH1800364.1"/>
    </source>
</evidence>
<keyword evidence="2" id="KW-1185">Reference proteome</keyword>
<reference evidence="1" key="1">
    <citation type="submission" date="2022-03" db="EMBL/GenBank/DDBJ databases">
        <authorList>
            <person name="Martin C."/>
        </authorList>
    </citation>
    <scope>NUCLEOTIDE SEQUENCE</scope>
</reference>
<evidence type="ECO:0000313" key="2">
    <source>
        <dbReference type="Proteomes" id="UP000749559"/>
    </source>
</evidence>
<name>A0A8J1UYK2_OWEFU</name>
<gene>
    <name evidence="1" type="ORF">OFUS_LOCUS24256</name>
</gene>
<sequence>NIRFPILCTGTYDSPYCVLEHIFPILCTRTYTAHSVKAKIVPCREFMNTGLDLVLLKIMSKIEKCSLFTEVFHQICFLVFIFPVLRHVETTQPPKHLTRV</sequence>
<accession>A0A8J1UYK2</accession>
<feature type="non-terminal residue" evidence="1">
    <location>
        <position position="1"/>
    </location>
</feature>